<organism evidence="2 3">
    <name type="scientific">Mycena belliarum</name>
    <dbReference type="NCBI Taxonomy" id="1033014"/>
    <lineage>
        <taxon>Eukaryota</taxon>
        <taxon>Fungi</taxon>
        <taxon>Dikarya</taxon>
        <taxon>Basidiomycota</taxon>
        <taxon>Agaricomycotina</taxon>
        <taxon>Agaricomycetes</taxon>
        <taxon>Agaricomycetidae</taxon>
        <taxon>Agaricales</taxon>
        <taxon>Marasmiineae</taxon>
        <taxon>Mycenaceae</taxon>
        <taxon>Mycena</taxon>
    </lineage>
</organism>
<protein>
    <recommendedName>
        <fullName evidence="4">Stealth protein CR3 conserved region 3 domain-containing protein</fullName>
    </recommendedName>
</protein>
<sequence length="642" mass="72372">MPRTVLGLFFTFGLSMASIVLVLTRYASPLGHIVFELDGRTRAIYDPFTRPPAANAIADTNIRPVKAHTQIPDACLDEWVSFGRWKGSCIRVPVEESVIDLVYIWVNGSDVLHWESRADLLESLSYSTRNARFRQHDELRHSLRSAFKNTKTWKNSVWHIITADVPDPDEFDDDQRLGLVPQWLDLDRAWAGGENGEPPVYMYHDSEIFHLTSIPGHTPTIEEVEKWRASVLPTFNSMAVESQLPHMNPDVVSENIIYLNDDQFFVLPLPPSAFHSALYGPVIRLYASFMVQADVSGDADGGGEWRSLGWSAHILNQRFGIRGRAYIGHNARSLSLPLMHETALMFGDYFALTPMSQFRGSHDVSSEFEVNTVFTATHFVMERHREALLWSWVVAKWGGARGLLDGELKDAMWLELGADDGRDELRRNTTQRTSNDDVLLNMRAAGLEQPQSDRPEKRANTTYLFVSLDGFTSNYERRAKEVLLSRNDCIGESKEAAWTVFRRLAVEKPHCGDAVIVALTDASPHGLSIFLPPHTSSVPVAVPAILPLIMPSSSPPLPENPRGFAVRLIHRYAYTIADTPAAFFGVETAEQGRMYLSWLHADLALLCVNDDLYDDAMNLTQGDAMLREWFGNKWPDRLAYEK</sequence>
<dbReference type="AlphaFoldDB" id="A0AAD6U5Q3"/>
<dbReference type="GO" id="GO:0046835">
    <property type="term" value="P:carbohydrate phosphorylation"/>
    <property type="evidence" value="ECO:0007669"/>
    <property type="project" value="TreeGrafter"/>
</dbReference>
<keyword evidence="1" id="KW-0808">Transferase</keyword>
<reference evidence="2" key="1">
    <citation type="submission" date="2023-03" db="EMBL/GenBank/DDBJ databases">
        <title>Massive genome expansion in bonnet fungi (Mycena s.s.) driven by repeated elements and novel gene families across ecological guilds.</title>
        <authorList>
            <consortium name="Lawrence Berkeley National Laboratory"/>
            <person name="Harder C.B."/>
            <person name="Miyauchi S."/>
            <person name="Viragh M."/>
            <person name="Kuo A."/>
            <person name="Thoen E."/>
            <person name="Andreopoulos B."/>
            <person name="Lu D."/>
            <person name="Skrede I."/>
            <person name="Drula E."/>
            <person name="Henrissat B."/>
            <person name="Morin E."/>
            <person name="Kohler A."/>
            <person name="Barry K."/>
            <person name="LaButti K."/>
            <person name="Morin E."/>
            <person name="Salamov A."/>
            <person name="Lipzen A."/>
            <person name="Mereny Z."/>
            <person name="Hegedus B."/>
            <person name="Baldrian P."/>
            <person name="Stursova M."/>
            <person name="Weitz H."/>
            <person name="Taylor A."/>
            <person name="Grigoriev I.V."/>
            <person name="Nagy L.G."/>
            <person name="Martin F."/>
            <person name="Kauserud H."/>
        </authorList>
    </citation>
    <scope>NUCLEOTIDE SEQUENCE</scope>
    <source>
        <strain evidence="2">CBHHK173m</strain>
    </source>
</reference>
<dbReference type="EMBL" id="JARJCN010000019">
    <property type="protein sequence ID" value="KAJ7091977.1"/>
    <property type="molecule type" value="Genomic_DNA"/>
</dbReference>
<proteinExistence type="predicted"/>
<dbReference type="GO" id="GO:0003976">
    <property type="term" value="F:UDP-N-acetylglucosamine-lysosomal-enzyme N-acetylglucosaminephosphotransferase activity"/>
    <property type="evidence" value="ECO:0007669"/>
    <property type="project" value="TreeGrafter"/>
</dbReference>
<dbReference type="PANTHER" id="PTHR24045:SF0">
    <property type="entry name" value="N-ACETYLGLUCOSAMINE-1-PHOSPHOTRANSFERASE SUBUNITS ALPHA_BETA"/>
    <property type="match status" value="1"/>
</dbReference>
<dbReference type="PANTHER" id="PTHR24045">
    <property type="match status" value="1"/>
</dbReference>
<evidence type="ECO:0000256" key="1">
    <source>
        <dbReference type="ARBA" id="ARBA00022679"/>
    </source>
</evidence>
<evidence type="ECO:0008006" key="4">
    <source>
        <dbReference type="Google" id="ProtNLM"/>
    </source>
</evidence>
<dbReference type="GO" id="GO:0005794">
    <property type="term" value="C:Golgi apparatus"/>
    <property type="evidence" value="ECO:0007669"/>
    <property type="project" value="TreeGrafter"/>
</dbReference>
<dbReference type="InterPro" id="IPR047141">
    <property type="entry name" value="Stealth"/>
</dbReference>
<comment type="caution">
    <text evidence="2">The sequence shown here is derived from an EMBL/GenBank/DDBJ whole genome shotgun (WGS) entry which is preliminary data.</text>
</comment>
<evidence type="ECO:0000313" key="2">
    <source>
        <dbReference type="EMBL" id="KAJ7091977.1"/>
    </source>
</evidence>
<name>A0AAD6U5Q3_9AGAR</name>
<keyword evidence="3" id="KW-1185">Reference proteome</keyword>
<gene>
    <name evidence="2" type="ORF">B0H15DRAFT_948172</name>
</gene>
<evidence type="ECO:0000313" key="3">
    <source>
        <dbReference type="Proteomes" id="UP001222325"/>
    </source>
</evidence>
<dbReference type="Proteomes" id="UP001222325">
    <property type="component" value="Unassembled WGS sequence"/>
</dbReference>
<accession>A0AAD6U5Q3</accession>